<proteinExistence type="predicted"/>
<feature type="compositionally biased region" description="Acidic residues" evidence="1">
    <location>
        <begin position="199"/>
        <end position="210"/>
    </location>
</feature>
<feature type="compositionally biased region" description="Polar residues" evidence="1">
    <location>
        <begin position="19"/>
        <end position="50"/>
    </location>
</feature>
<feature type="region of interest" description="Disordered" evidence="1">
    <location>
        <begin position="329"/>
        <end position="359"/>
    </location>
</feature>
<sequence length="412" mass="43663">MAPPPPATPTPHRFLVPKRSQQSRNSTPKAFQTSSHGQQFQATPRFSLHSTPRAGPPSSSTPGPVFRQRNSSSKTAVSVHDIVDSSPPSLGEGEGEVEDGLGEDGRYGGADVDVIEESSPLHEPEGDGNYGASDDVDGLDTRTPKRRRVSSASSGLGIEESSQLESDQDILMRDDDDENDALDIESSLPDHPDLPGGDAEPEADDDDDIDTTTPDPHHHPTDVATAAPGAGGPHQPTFHKAPRFKPAEAPEASTRAEPLPDVFSPHRRGAAKYIPGGLASELRDWLVDVEAAKGAGAGGHRREGEFVARVRVEEVRSALAGGGGMTLVVGRDMRDDDDDDRSEHMGQGKEAGGDTDGARSVRFMLAGPGRLTGLARRNEVGPGAVVGIGRPTWEVELQDLGHWAVACDWVVL</sequence>
<feature type="compositionally biased region" description="Polar residues" evidence="1">
    <location>
        <begin position="150"/>
        <end position="165"/>
    </location>
</feature>
<organism evidence="2 3">
    <name type="scientific">Anthostomella pinea</name>
    <dbReference type="NCBI Taxonomy" id="933095"/>
    <lineage>
        <taxon>Eukaryota</taxon>
        <taxon>Fungi</taxon>
        <taxon>Dikarya</taxon>
        <taxon>Ascomycota</taxon>
        <taxon>Pezizomycotina</taxon>
        <taxon>Sordariomycetes</taxon>
        <taxon>Xylariomycetidae</taxon>
        <taxon>Xylariales</taxon>
        <taxon>Xylariaceae</taxon>
        <taxon>Anthostomella</taxon>
    </lineage>
</organism>
<comment type="caution">
    <text evidence="2">The sequence shown here is derived from an EMBL/GenBank/DDBJ whole genome shotgun (WGS) entry which is preliminary data.</text>
</comment>
<dbReference type="Proteomes" id="UP001295740">
    <property type="component" value="Unassembled WGS sequence"/>
</dbReference>
<reference evidence="2" key="1">
    <citation type="submission" date="2023-10" db="EMBL/GenBank/DDBJ databases">
        <authorList>
            <person name="Hackl T."/>
        </authorList>
    </citation>
    <scope>NUCLEOTIDE SEQUENCE</scope>
</reference>
<feature type="region of interest" description="Disordered" evidence="1">
    <location>
        <begin position="1"/>
        <end position="266"/>
    </location>
</feature>
<evidence type="ECO:0000256" key="1">
    <source>
        <dbReference type="SAM" id="MobiDB-lite"/>
    </source>
</evidence>
<feature type="compositionally biased region" description="Acidic residues" evidence="1">
    <location>
        <begin position="174"/>
        <end position="183"/>
    </location>
</feature>
<protein>
    <submittedName>
        <fullName evidence="2">Uu.00g099050.m01.CDS01</fullName>
    </submittedName>
</protein>
<gene>
    <name evidence="2" type="ORF">KHLLAP_LOCUS2979</name>
</gene>
<keyword evidence="3" id="KW-1185">Reference proteome</keyword>
<dbReference type="AlphaFoldDB" id="A0AAI8VDQ8"/>
<feature type="compositionally biased region" description="Acidic residues" evidence="1">
    <location>
        <begin position="93"/>
        <end position="102"/>
    </location>
</feature>
<feature type="compositionally biased region" description="Polar residues" evidence="1">
    <location>
        <begin position="57"/>
        <end position="76"/>
    </location>
</feature>
<evidence type="ECO:0000313" key="3">
    <source>
        <dbReference type="Proteomes" id="UP001295740"/>
    </source>
</evidence>
<name>A0AAI8VDQ8_9PEZI</name>
<evidence type="ECO:0000313" key="2">
    <source>
        <dbReference type="EMBL" id="CAJ2502511.1"/>
    </source>
</evidence>
<dbReference type="EMBL" id="CAUWAG010000004">
    <property type="protein sequence ID" value="CAJ2502511.1"/>
    <property type="molecule type" value="Genomic_DNA"/>
</dbReference>
<accession>A0AAI8VDQ8</accession>